<evidence type="ECO:0000313" key="1">
    <source>
        <dbReference type="EMBL" id="WAR24752.1"/>
    </source>
</evidence>
<protein>
    <submittedName>
        <fullName evidence="1">Uncharacterized protein</fullName>
    </submittedName>
</protein>
<name>A0ABY7FT26_MYAAR</name>
<proteinExistence type="predicted"/>
<organism evidence="1 2">
    <name type="scientific">Mya arenaria</name>
    <name type="common">Soft-shell clam</name>
    <dbReference type="NCBI Taxonomy" id="6604"/>
    <lineage>
        <taxon>Eukaryota</taxon>
        <taxon>Metazoa</taxon>
        <taxon>Spiralia</taxon>
        <taxon>Lophotrochozoa</taxon>
        <taxon>Mollusca</taxon>
        <taxon>Bivalvia</taxon>
        <taxon>Autobranchia</taxon>
        <taxon>Heteroconchia</taxon>
        <taxon>Euheterodonta</taxon>
        <taxon>Imparidentia</taxon>
        <taxon>Neoheterodontei</taxon>
        <taxon>Myida</taxon>
        <taxon>Myoidea</taxon>
        <taxon>Myidae</taxon>
        <taxon>Mya</taxon>
    </lineage>
</organism>
<keyword evidence="2" id="KW-1185">Reference proteome</keyword>
<dbReference type="EMBL" id="CP111024">
    <property type="protein sequence ID" value="WAR24752.1"/>
    <property type="molecule type" value="Genomic_DNA"/>
</dbReference>
<evidence type="ECO:0000313" key="2">
    <source>
        <dbReference type="Proteomes" id="UP001164746"/>
    </source>
</evidence>
<dbReference type="Proteomes" id="UP001164746">
    <property type="component" value="Chromosome 13"/>
</dbReference>
<accession>A0ABY7FT26</accession>
<gene>
    <name evidence="1" type="ORF">MAR_038421</name>
</gene>
<reference evidence="1" key="1">
    <citation type="submission" date="2022-11" db="EMBL/GenBank/DDBJ databases">
        <title>Centuries of genome instability and evolution in soft-shell clam transmissible cancer (bioRxiv).</title>
        <authorList>
            <person name="Hart S.F.M."/>
            <person name="Yonemitsu M.A."/>
            <person name="Giersch R.M."/>
            <person name="Beal B.F."/>
            <person name="Arriagada G."/>
            <person name="Davis B.W."/>
            <person name="Ostrander E.A."/>
            <person name="Goff S.P."/>
            <person name="Metzger M.J."/>
        </authorList>
    </citation>
    <scope>NUCLEOTIDE SEQUENCE</scope>
    <source>
        <strain evidence="1">MELC-2E11</strain>
        <tissue evidence="1">Siphon/mantle</tissue>
    </source>
</reference>
<sequence>MGVTEAAPRHLPTHNEREPFILTAVFHTTKRNGSESDGNRKVGNNERKKCIFSDFPHDNECKTITSVIERKFIVKSKGPCFNCLSNRHIQSAVSLDRDVASAMENTIQASVRRPLQRHLQERLLKTTSPHMLVQTIKRLPCIPRRISPSPTFC</sequence>